<evidence type="ECO:0000259" key="2">
    <source>
        <dbReference type="Pfam" id="PF13472"/>
    </source>
</evidence>
<reference evidence="4" key="1">
    <citation type="journal article" date="2019" name="Int. J. Syst. Evol. Microbiol.">
        <title>The Global Catalogue of Microorganisms (GCM) 10K type strain sequencing project: providing services to taxonomists for standard genome sequencing and annotation.</title>
        <authorList>
            <consortium name="The Broad Institute Genomics Platform"/>
            <consortium name="The Broad Institute Genome Sequencing Center for Infectious Disease"/>
            <person name="Wu L."/>
            <person name="Ma J."/>
        </authorList>
    </citation>
    <scope>NUCLEOTIDE SEQUENCE [LARGE SCALE GENOMIC DNA]</scope>
    <source>
        <strain evidence="4">CGMCC 4.7645</strain>
    </source>
</reference>
<evidence type="ECO:0000313" key="4">
    <source>
        <dbReference type="Proteomes" id="UP001597417"/>
    </source>
</evidence>
<dbReference type="RefSeq" id="WP_378267946.1">
    <property type="nucleotide sequence ID" value="NZ_JBHUKR010000015.1"/>
</dbReference>
<organism evidence="3 4">
    <name type="scientific">Amycolatopsis pigmentata</name>
    <dbReference type="NCBI Taxonomy" id="450801"/>
    <lineage>
        <taxon>Bacteria</taxon>
        <taxon>Bacillati</taxon>
        <taxon>Actinomycetota</taxon>
        <taxon>Actinomycetes</taxon>
        <taxon>Pseudonocardiales</taxon>
        <taxon>Pseudonocardiaceae</taxon>
        <taxon>Amycolatopsis</taxon>
    </lineage>
</organism>
<sequence>MTLRARIAAFLAMACVAVLLFANPASAATPQSTWCAKHANLAILGASSETGYGTTGYPSGAETFQRTVYGWVTRFSDSLHSQWGTNIQNYSHNGALAADYLPGGRWSITTGAVADITTVQPDLVLINLGGNELWSQADPATFKTNLGTLVDKIRAARPGVDILMGIYAELNWQPNQYGGNTQNYTWSQYGAAIYDTAVAKGTALIDLRQYVPPAASTNQPNPSPWTSDGVHLNDAGNLAEYGGWWGWVSSLASIC</sequence>
<dbReference type="Proteomes" id="UP001597417">
    <property type="component" value="Unassembled WGS sequence"/>
</dbReference>
<dbReference type="Pfam" id="PF13472">
    <property type="entry name" value="Lipase_GDSL_2"/>
    <property type="match status" value="1"/>
</dbReference>
<keyword evidence="1" id="KW-0732">Signal</keyword>
<evidence type="ECO:0000313" key="3">
    <source>
        <dbReference type="EMBL" id="MFD2419923.1"/>
    </source>
</evidence>
<dbReference type="PANTHER" id="PTHR30383">
    <property type="entry name" value="THIOESTERASE 1/PROTEASE 1/LYSOPHOSPHOLIPASE L1"/>
    <property type="match status" value="1"/>
</dbReference>
<feature type="domain" description="SGNH hydrolase-type esterase" evidence="2">
    <location>
        <begin position="51"/>
        <end position="237"/>
    </location>
</feature>
<dbReference type="EMBL" id="JBHUKR010000015">
    <property type="protein sequence ID" value="MFD2419923.1"/>
    <property type="molecule type" value="Genomic_DNA"/>
</dbReference>
<dbReference type="InterPro" id="IPR036514">
    <property type="entry name" value="SGNH_hydro_sf"/>
</dbReference>
<name>A0ABW5FYR2_9PSEU</name>
<dbReference type="InterPro" id="IPR013830">
    <property type="entry name" value="SGNH_hydro"/>
</dbReference>
<dbReference type="InterPro" id="IPR051532">
    <property type="entry name" value="Ester_Hydrolysis_Enzymes"/>
</dbReference>
<accession>A0ABW5FYR2</accession>
<dbReference type="SUPFAM" id="SSF52266">
    <property type="entry name" value="SGNH hydrolase"/>
    <property type="match status" value="1"/>
</dbReference>
<dbReference type="GO" id="GO:0016787">
    <property type="term" value="F:hydrolase activity"/>
    <property type="evidence" value="ECO:0007669"/>
    <property type="project" value="UniProtKB-KW"/>
</dbReference>
<comment type="caution">
    <text evidence="3">The sequence shown here is derived from an EMBL/GenBank/DDBJ whole genome shotgun (WGS) entry which is preliminary data.</text>
</comment>
<keyword evidence="3" id="KW-0378">Hydrolase</keyword>
<gene>
    <name evidence="3" type="ORF">ACFSXZ_26705</name>
</gene>
<evidence type="ECO:0000256" key="1">
    <source>
        <dbReference type="SAM" id="SignalP"/>
    </source>
</evidence>
<feature type="chain" id="PRO_5046873477" evidence="1">
    <location>
        <begin position="28"/>
        <end position="255"/>
    </location>
</feature>
<keyword evidence="4" id="KW-1185">Reference proteome</keyword>
<feature type="signal peptide" evidence="1">
    <location>
        <begin position="1"/>
        <end position="27"/>
    </location>
</feature>
<dbReference type="Gene3D" id="3.40.50.1110">
    <property type="entry name" value="SGNH hydrolase"/>
    <property type="match status" value="1"/>
</dbReference>
<protein>
    <submittedName>
        <fullName evidence="3">SGNH/GDSL hydrolase family protein</fullName>
    </submittedName>
</protein>
<dbReference type="PANTHER" id="PTHR30383:SF5">
    <property type="entry name" value="SGNH HYDROLASE-TYPE ESTERASE DOMAIN-CONTAINING PROTEIN"/>
    <property type="match status" value="1"/>
</dbReference>
<proteinExistence type="predicted"/>